<dbReference type="PROSITE" id="PS00028">
    <property type="entry name" value="ZINC_FINGER_C2H2_1"/>
    <property type="match status" value="1"/>
</dbReference>
<keyword evidence="1" id="KW-0862">Zinc</keyword>
<evidence type="ECO:0000313" key="4">
    <source>
        <dbReference type="Proteomes" id="UP001066276"/>
    </source>
</evidence>
<protein>
    <recommendedName>
        <fullName evidence="2">C2H2-type domain-containing protein</fullName>
    </recommendedName>
</protein>
<dbReference type="InterPro" id="IPR056380">
    <property type="entry name" value="Znf_C2H2_ASCIZ_4th"/>
</dbReference>
<keyword evidence="4" id="KW-1185">Reference proteome</keyword>
<dbReference type="Proteomes" id="UP001066276">
    <property type="component" value="Chromosome 12"/>
</dbReference>
<dbReference type="GO" id="GO:0008270">
    <property type="term" value="F:zinc ion binding"/>
    <property type="evidence" value="ECO:0007669"/>
    <property type="project" value="UniProtKB-KW"/>
</dbReference>
<feature type="domain" description="C2H2-type" evidence="2">
    <location>
        <begin position="129"/>
        <end position="147"/>
    </location>
</feature>
<sequence>MAAACVPTTKRASKSGSPRVRADFSCEHWEIVKPSVTDLTREGRSNILCTVKGCGKVLSNPPALNMHLVKSHGVQEGLINPTVRKVLKPHSQRLYCCPIEGCPRGPNRPFSQFSLVKQHFMKMHAEKKYKCEKCNNSYSTEGDLKRHAICCGKTFQCTCGCPYASRTALLSHIYRTGHEIPDEHRDPPVKKRKMEEFMQSYNISDKQSELFNQEVLHNDVAQKYSSPSFTPLVTFSDLSSTCVIEQALGHSSYTAATQTSFSQETLSAENVDQRFLQSNLFRDVSSCTVKSETSLTENRLIGVNVDQNFLETSEIREVDSHNVKSEPFINFTAQKDALPQQNMTDSQTQTMDLLSDLENILSDNLSNQTLDNRSLLSEANAAGEMHLSSGSAPHGGIDFDIEEFFSASNIQTQTDESDLGNVNAESLDIETQTDFFSSSSTLRGNANFLAMFDTQTQTDLNFFLDHSAPLPIGNILKEASFSVSTDSSDNETQTDLTSAGKLASTLSLENQVQLNSAETQTIDSCLDTLGSLFLTSNETQTAMDDFLLADLAWNTMESQFSSVETQTCKELLSLFQTSDNLGD</sequence>
<dbReference type="PROSITE" id="PS50157">
    <property type="entry name" value="ZINC_FINGER_C2H2_2"/>
    <property type="match status" value="1"/>
</dbReference>
<dbReference type="GO" id="GO:0000976">
    <property type="term" value="F:transcription cis-regulatory region binding"/>
    <property type="evidence" value="ECO:0007669"/>
    <property type="project" value="InterPro"/>
</dbReference>
<dbReference type="SMART" id="SM00355">
    <property type="entry name" value="ZnF_C2H2"/>
    <property type="match status" value="4"/>
</dbReference>
<accession>A0AAV7KTG4</accession>
<dbReference type="GO" id="GO:0000981">
    <property type="term" value="F:DNA-binding transcription factor activity, RNA polymerase II-specific"/>
    <property type="evidence" value="ECO:0007669"/>
    <property type="project" value="TreeGrafter"/>
</dbReference>
<dbReference type="InterPro" id="IPR055303">
    <property type="entry name" value="ATMIN"/>
</dbReference>
<dbReference type="InterPro" id="IPR056381">
    <property type="entry name" value="Znf_C2HC_ASCIZ_3rd"/>
</dbReference>
<dbReference type="GO" id="GO:0045944">
    <property type="term" value="P:positive regulation of transcription by RNA polymerase II"/>
    <property type="evidence" value="ECO:0007669"/>
    <property type="project" value="InterPro"/>
</dbReference>
<dbReference type="AlphaFoldDB" id="A0AAV7KTG4"/>
<evidence type="ECO:0000313" key="3">
    <source>
        <dbReference type="EMBL" id="KAJ1082500.1"/>
    </source>
</evidence>
<evidence type="ECO:0000259" key="2">
    <source>
        <dbReference type="PROSITE" id="PS50157"/>
    </source>
</evidence>
<dbReference type="EMBL" id="JANPWB010000016">
    <property type="protein sequence ID" value="KAJ1082500.1"/>
    <property type="molecule type" value="Genomic_DNA"/>
</dbReference>
<name>A0AAV7KTG4_PLEWA</name>
<keyword evidence="1" id="KW-0479">Metal-binding</keyword>
<dbReference type="Pfam" id="PF24761">
    <property type="entry name" value="C2H2_ASCIZ_4th"/>
    <property type="match status" value="1"/>
</dbReference>
<dbReference type="Gene3D" id="3.30.160.60">
    <property type="entry name" value="Classic Zinc Finger"/>
    <property type="match status" value="1"/>
</dbReference>
<gene>
    <name evidence="3" type="ORF">NDU88_002665</name>
</gene>
<evidence type="ECO:0000256" key="1">
    <source>
        <dbReference type="PROSITE-ProRule" id="PRU00042"/>
    </source>
</evidence>
<proteinExistence type="predicted"/>
<dbReference type="GO" id="GO:0005634">
    <property type="term" value="C:nucleus"/>
    <property type="evidence" value="ECO:0007669"/>
    <property type="project" value="TreeGrafter"/>
</dbReference>
<dbReference type="InterPro" id="IPR056545">
    <property type="entry name" value="C2H2_ASCIZ_1st_2nd"/>
</dbReference>
<reference evidence="3" key="1">
    <citation type="journal article" date="2022" name="bioRxiv">
        <title>Sequencing and chromosome-scale assembly of the giantPleurodeles waltlgenome.</title>
        <authorList>
            <person name="Brown T."/>
            <person name="Elewa A."/>
            <person name="Iarovenko S."/>
            <person name="Subramanian E."/>
            <person name="Araus A.J."/>
            <person name="Petzold A."/>
            <person name="Susuki M."/>
            <person name="Suzuki K.-i.T."/>
            <person name="Hayashi T."/>
            <person name="Toyoda A."/>
            <person name="Oliveira C."/>
            <person name="Osipova E."/>
            <person name="Leigh N.D."/>
            <person name="Simon A."/>
            <person name="Yun M.H."/>
        </authorList>
    </citation>
    <scope>NUCLEOTIDE SEQUENCE</scope>
    <source>
        <strain evidence="3">20211129_DDA</strain>
        <tissue evidence="3">Liver</tissue>
    </source>
</reference>
<dbReference type="PANTHER" id="PTHR46664">
    <property type="entry name" value="ATM INTERACTOR"/>
    <property type="match status" value="1"/>
</dbReference>
<keyword evidence="1" id="KW-0863">Zinc-finger</keyword>
<dbReference type="Pfam" id="PF24759">
    <property type="entry name" value="C2HC_ASCIZ"/>
    <property type="match status" value="1"/>
</dbReference>
<dbReference type="InterPro" id="IPR013087">
    <property type="entry name" value="Znf_C2H2_type"/>
</dbReference>
<dbReference type="PANTHER" id="PTHR46664:SF1">
    <property type="entry name" value="ATM INTERACTOR"/>
    <property type="match status" value="1"/>
</dbReference>
<dbReference type="Pfam" id="PF24757">
    <property type="entry name" value="C2H2_ASCIZ"/>
    <property type="match status" value="2"/>
</dbReference>
<organism evidence="3 4">
    <name type="scientific">Pleurodeles waltl</name>
    <name type="common">Iberian ribbed newt</name>
    <dbReference type="NCBI Taxonomy" id="8319"/>
    <lineage>
        <taxon>Eukaryota</taxon>
        <taxon>Metazoa</taxon>
        <taxon>Chordata</taxon>
        <taxon>Craniata</taxon>
        <taxon>Vertebrata</taxon>
        <taxon>Euteleostomi</taxon>
        <taxon>Amphibia</taxon>
        <taxon>Batrachia</taxon>
        <taxon>Caudata</taxon>
        <taxon>Salamandroidea</taxon>
        <taxon>Salamandridae</taxon>
        <taxon>Pleurodelinae</taxon>
        <taxon>Pleurodeles</taxon>
    </lineage>
</organism>
<comment type="caution">
    <text evidence="3">The sequence shown here is derived from an EMBL/GenBank/DDBJ whole genome shotgun (WGS) entry which is preliminary data.</text>
</comment>